<dbReference type="EC" id="1.3.5.2" evidence="11"/>
<evidence type="ECO:0000256" key="10">
    <source>
        <dbReference type="ARBA" id="ARBA00048639"/>
    </source>
</evidence>
<organism evidence="13 14">
    <name type="scientific">Niveispirillum lacus</name>
    <dbReference type="NCBI Taxonomy" id="1981099"/>
    <lineage>
        <taxon>Bacteria</taxon>
        <taxon>Pseudomonadati</taxon>
        <taxon>Pseudomonadota</taxon>
        <taxon>Alphaproteobacteria</taxon>
        <taxon>Rhodospirillales</taxon>
        <taxon>Azospirillaceae</taxon>
        <taxon>Niveispirillum</taxon>
    </lineage>
</organism>
<feature type="binding site" evidence="11">
    <location>
        <position position="211"/>
    </location>
    <ligand>
        <name>FMN</name>
        <dbReference type="ChEBI" id="CHEBI:58210"/>
    </ligand>
</feature>
<gene>
    <name evidence="11" type="primary">pyrD</name>
    <name evidence="13" type="ORF">CHU95_16095</name>
</gene>
<dbReference type="NCBIfam" id="NF003645">
    <property type="entry name" value="PRK05286.1-2"/>
    <property type="match status" value="1"/>
</dbReference>
<keyword evidence="8 11" id="KW-0560">Oxidoreductase</keyword>
<dbReference type="EMBL" id="NOXU01000031">
    <property type="protein sequence ID" value="OYQ32325.1"/>
    <property type="molecule type" value="Genomic_DNA"/>
</dbReference>
<dbReference type="UniPathway" id="UPA00070">
    <property type="reaction ID" value="UER00946"/>
</dbReference>
<dbReference type="InterPro" id="IPR005719">
    <property type="entry name" value="Dihydroorotate_DH_2"/>
</dbReference>
<feature type="binding site" evidence="11">
    <location>
        <begin position="61"/>
        <end position="65"/>
    </location>
    <ligand>
        <name>FMN</name>
        <dbReference type="ChEBI" id="CHEBI:58210"/>
    </ligand>
</feature>
<dbReference type="HAMAP" id="MF_00225">
    <property type="entry name" value="DHO_dh_type2"/>
    <property type="match status" value="1"/>
</dbReference>
<keyword evidence="11" id="KW-1003">Cell membrane</keyword>
<dbReference type="CDD" id="cd04738">
    <property type="entry name" value="DHOD_2_like"/>
    <property type="match status" value="1"/>
</dbReference>
<feature type="binding site" evidence="11">
    <location>
        <position position="139"/>
    </location>
    <ligand>
        <name>FMN</name>
        <dbReference type="ChEBI" id="CHEBI:58210"/>
    </ligand>
</feature>
<dbReference type="PROSITE" id="PS00911">
    <property type="entry name" value="DHODEHASE_1"/>
    <property type="match status" value="1"/>
</dbReference>
<accession>A0A255YUJ6</accession>
<evidence type="ECO:0000256" key="11">
    <source>
        <dbReference type="HAMAP-Rule" id="MF_00225"/>
    </source>
</evidence>
<dbReference type="InterPro" id="IPR001295">
    <property type="entry name" value="Dihydroorotate_DH_CS"/>
</dbReference>
<feature type="binding site" evidence="11">
    <location>
        <position position="170"/>
    </location>
    <ligand>
        <name>FMN</name>
        <dbReference type="ChEBI" id="CHEBI:58210"/>
    </ligand>
</feature>
<reference evidence="13 14" key="1">
    <citation type="submission" date="2017-07" db="EMBL/GenBank/DDBJ databases">
        <title>Niveispirillum cyanobacteriorum sp. nov., isolated from cyanobacterial aggregates in a eutrophic lake.</title>
        <authorList>
            <person name="Cai H."/>
        </authorList>
    </citation>
    <scope>NUCLEOTIDE SEQUENCE [LARGE SCALE GENOMIC DNA]</scope>
    <source>
        <strain evidence="14">TH1-14</strain>
    </source>
</reference>
<keyword evidence="9 11" id="KW-0472">Membrane</keyword>
<name>A0A255YUJ6_9PROT</name>
<dbReference type="PANTHER" id="PTHR48109:SF4">
    <property type="entry name" value="DIHYDROOROTATE DEHYDROGENASE (QUINONE), MITOCHONDRIAL"/>
    <property type="match status" value="1"/>
</dbReference>
<dbReference type="Pfam" id="PF01180">
    <property type="entry name" value="DHO_dh"/>
    <property type="match status" value="1"/>
</dbReference>
<evidence type="ECO:0000256" key="7">
    <source>
        <dbReference type="ARBA" id="ARBA00022975"/>
    </source>
</evidence>
<dbReference type="GO" id="GO:0044205">
    <property type="term" value="P:'de novo' UMP biosynthetic process"/>
    <property type="evidence" value="ECO:0007669"/>
    <property type="project" value="UniProtKB-UniRule"/>
</dbReference>
<feature type="binding site" evidence="11">
    <location>
        <position position="291"/>
    </location>
    <ligand>
        <name>FMN</name>
        <dbReference type="ChEBI" id="CHEBI:58210"/>
    </ligand>
</feature>
<feature type="binding site" evidence="11">
    <location>
        <position position="175"/>
    </location>
    <ligand>
        <name>substrate</name>
    </ligand>
</feature>
<keyword evidence="6 11" id="KW-0288">FMN</keyword>
<comment type="pathway">
    <text evidence="3 11">Pyrimidine metabolism; UMP biosynthesis via de novo pathway; orotate from (S)-dihydroorotate (quinone route): step 1/1.</text>
</comment>
<dbReference type="GO" id="GO:0005886">
    <property type="term" value="C:plasma membrane"/>
    <property type="evidence" value="ECO:0007669"/>
    <property type="project" value="UniProtKB-SubCell"/>
</dbReference>
<evidence type="ECO:0000256" key="5">
    <source>
        <dbReference type="ARBA" id="ARBA00022630"/>
    </source>
</evidence>
<dbReference type="RefSeq" id="WP_094457367.1">
    <property type="nucleotide sequence ID" value="NZ_NOXU01000031.1"/>
</dbReference>
<evidence type="ECO:0000259" key="12">
    <source>
        <dbReference type="Pfam" id="PF01180"/>
    </source>
</evidence>
<feature type="binding site" evidence="11">
    <location>
        <position position="85"/>
    </location>
    <ligand>
        <name>FMN</name>
        <dbReference type="ChEBI" id="CHEBI:58210"/>
    </ligand>
</feature>
<evidence type="ECO:0000313" key="13">
    <source>
        <dbReference type="EMBL" id="OYQ32325.1"/>
    </source>
</evidence>
<comment type="cofactor">
    <cofactor evidence="11">
        <name>FMN</name>
        <dbReference type="ChEBI" id="CHEBI:58210"/>
    </cofactor>
    <text evidence="11">Binds 1 FMN per subunit.</text>
</comment>
<comment type="caution">
    <text evidence="13">The sequence shown here is derived from an EMBL/GenBank/DDBJ whole genome shotgun (WGS) entry which is preliminary data.</text>
</comment>
<comment type="subcellular location">
    <subcellularLocation>
        <location evidence="11">Cell membrane</location>
        <topology evidence="11">Peripheral membrane protein</topology>
    </subcellularLocation>
    <subcellularLocation>
        <location evidence="2">Membrane</location>
    </subcellularLocation>
</comment>
<dbReference type="OrthoDB" id="9802377at2"/>
<dbReference type="NCBIfam" id="NF003652">
    <property type="entry name" value="PRK05286.2-5"/>
    <property type="match status" value="1"/>
</dbReference>
<keyword evidence="14" id="KW-1185">Reference proteome</keyword>
<keyword evidence="5 11" id="KW-0285">Flavoprotein</keyword>
<dbReference type="GO" id="GO:0106430">
    <property type="term" value="F:dihydroorotate dehydrogenase (quinone) activity"/>
    <property type="evidence" value="ECO:0007669"/>
    <property type="project" value="UniProtKB-EC"/>
</dbReference>
<evidence type="ECO:0000256" key="9">
    <source>
        <dbReference type="ARBA" id="ARBA00023136"/>
    </source>
</evidence>
<feature type="binding site" evidence="11">
    <location>
        <begin position="110"/>
        <end position="114"/>
    </location>
    <ligand>
        <name>substrate</name>
    </ligand>
</feature>
<comment type="similarity">
    <text evidence="4 11">Belongs to the dihydroorotate dehydrogenase family. Type 2 subfamily.</text>
</comment>
<evidence type="ECO:0000313" key="14">
    <source>
        <dbReference type="Proteomes" id="UP000216998"/>
    </source>
</evidence>
<comment type="subunit">
    <text evidence="11">Monomer.</text>
</comment>
<comment type="function">
    <text evidence="1 11">Catalyzes the conversion of dihydroorotate to orotate with quinone as electron acceptor.</text>
</comment>
<dbReference type="InterPro" id="IPR050074">
    <property type="entry name" value="DHO_dehydrogenase"/>
</dbReference>
<dbReference type="Proteomes" id="UP000216998">
    <property type="component" value="Unassembled WGS sequence"/>
</dbReference>
<feature type="binding site" evidence="11">
    <location>
        <begin position="312"/>
        <end position="313"/>
    </location>
    <ligand>
        <name>FMN</name>
        <dbReference type="ChEBI" id="CHEBI:58210"/>
    </ligand>
</feature>
<feature type="binding site" evidence="11">
    <location>
        <position position="262"/>
    </location>
    <ligand>
        <name>FMN</name>
        <dbReference type="ChEBI" id="CHEBI:58210"/>
    </ligand>
</feature>
<feature type="binding site" evidence="11">
    <location>
        <position position="65"/>
    </location>
    <ligand>
        <name>substrate</name>
    </ligand>
</feature>
<dbReference type="PIRSF" id="PIRSF000164">
    <property type="entry name" value="DHO_oxidase"/>
    <property type="match status" value="1"/>
</dbReference>
<evidence type="ECO:0000256" key="4">
    <source>
        <dbReference type="ARBA" id="ARBA00005359"/>
    </source>
</evidence>
<dbReference type="GO" id="GO:0006207">
    <property type="term" value="P:'de novo' pyrimidine nucleobase biosynthetic process"/>
    <property type="evidence" value="ECO:0007669"/>
    <property type="project" value="UniProtKB-UniRule"/>
</dbReference>
<dbReference type="AlphaFoldDB" id="A0A255YUJ6"/>
<feature type="binding site" evidence="11">
    <location>
        <position position="239"/>
    </location>
    <ligand>
        <name>FMN</name>
        <dbReference type="ChEBI" id="CHEBI:58210"/>
    </ligand>
</feature>
<dbReference type="InterPro" id="IPR013785">
    <property type="entry name" value="Aldolase_TIM"/>
</dbReference>
<evidence type="ECO:0000256" key="2">
    <source>
        <dbReference type="ARBA" id="ARBA00004370"/>
    </source>
</evidence>
<dbReference type="Gene3D" id="3.20.20.70">
    <property type="entry name" value="Aldolase class I"/>
    <property type="match status" value="1"/>
</dbReference>
<dbReference type="PANTHER" id="PTHR48109">
    <property type="entry name" value="DIHYDROOROTATE DEHYDROGENASE (QUINONE), MITOCHONDRIAL-RELATED"/>
    <property type="match status" value="1"/>
</dbReference>
<evidence type="ECO:0000256" key="3">
    <source>
        <dbReference type="ARBA" id="ARBA00005161"/>
    </source>
</evidence>
<feature type="binding site" evidence="11">
    <location>
        <begin position="240"/>
        <end position="241"/>
    </location>
    <ligand>
        <name>substrate</name>
    </ligand>
</feature>
<dbReference type="SUPFAM" id="SSF51395">
    <property type="entry name" value="FMN-linked oxidoreductases"/>
    <property type="match status" value="1"/>
</dbReference>
<feature type="active site" description="Nucleophile" evidence="11">
    <location>
        <position position="173"/>
    </location>
</feature>
<evidence type="ECO:0000256" key="1">
    <source>
        <dbReference type="ARBA" id="ARBA00003125"/>
    </source>
</evidence>
<feature type="domain" description="Dihydroorotate dehydrogenase catalytic" evidence="12">
    <location>
        <begin position="44"/>
        <end position="334"/>
    </location>
</feature>
<dbReference type="NCBIfam" id="TIGR01036">
    <property type="entry name" value="pyrD_sub2"/>
    <property type="match status" value="1"/>
</dbReference>
<evidence type="ECO:0000256" key="6">
    <source>
        <dbReference type="ARBA" id="ARBA00022643"/>
    </source>
</evidence>
<dbReference type="InterPro" id="IPR005720">
    <property type="entry name" value="Dihydroorotate_DH_cat"/>
</dbReference>
<proteinExistence type="inferred from homology"/>
<dbReference type="GO" id="GO:0005737">
    <property type="term" value="C:cytoplasm"/>
    <property type="evidence" value="ECO:0007669"/>
    <property type="project" value="InterPro"/>
</dbReference>
<evidence type="ECO:0000256" key="8">
    <source>
        <dbReference type="ARBA" id="ARBA00023002"/>
    </source>
</evidence>
<comment type="catalytic activity">
    <reaction evidence="10 11">
        <text>(S)-dihydroorotate + a quinone = orotate + a quinol</text>
        <dbReference type="Rhea" id="RHEA:30187"/>
        <dbReference type="ChEBI" id="CHEBI:24646"/>
        <dbReference type="ChEBI" id="CHEBI:30839"/>
        <dbReference type="ChEBI" id="CHEBI:30864"/>
        <dbReference type="ChEBI" id="CHEBI:132124"/>
        <dbReference type="EC" id="1.3.5.2"/>
    </reaction>
</comment>
<sequence>MVDLYPLARPFLMAMDAEQAHNLTIAALKTGLVPGGSRRDPASLSTRVFGLDFANPIGLAAGFDKNAEVPDAMLKLGFGFVECGTVTPRPQDGNPKPRLFRVPTAQAVINRFGFNNQGLEVYAERLQARSGRSGIVGANVGKNKETADAASDYTACIRRVAPLASYLVVNVSSPNTPGLRTLQSRDALADLLGQCLAARAETGAKPPLLLKVAPDLTDEDKADIAAVVLNSGIDGLIVSNTTLARPAAIPSALAAEAGGLSGRPLLEPSTKVLGEFYQLLGGRLPLIGVGGVSSGADAYAKIRAGASLVQLYSALAYQGPGLVGRIKAELAMRLADDGYAHVADAVGAAHRKG</sequence>
<dbReference type="PROSITE" id="PS00912">
    <property type="entry name" value="DHODEHASE_2"/>
    <property type="match status" value="1"/>
</dbReference>
<feature type="binding site" evidence="11">
    <location>
        <position position="170"/>
    </location>
    <ligand>
        <name>substrate</name>
    </ligand>
</feature>
<keyword evidence="7 11" id="KW-0665">Pyrimidine biosynthesis</keyword>
<protein>
    <recommendedName>
        <fullName evidence="11">Dihydroorotate dehydrogenase (quinone)</fullName>
        <ecNumber evidence="11">1.3.5.2</ecNumber>
    </recommendedName>
    <alternativeName>
        <fullName evidence="11">DHOdehase</fullName>
        <shortName evidence="11">DHOD</shortName>
        <shortName evidence="11">DHODase</shortName>
    </alternativeName>
    <alternativeName>
        <fullName evidence="11">Dihydroorotate oxidase</fullName>
    </alternativeName>
</protein>
<dbReference type="InterPro" id="IPR012135">
    <property type="entry name" value="Dihydroorotate_DH_1_2"/>
</dbReference>